<keyword evidence="2" id="KW-1185">Reference proteome</keyword>
<organism evidence="1 2">
    <name type="scientific">Giardia muris</name>
    <dbReference type="NCBI Taxonomy" id="5742"/>
    <lineage>
        <taxon>Eukaryota</taxon>
        <taxon>Metamonada</taxon>
        <taxon>Diplomonadida</taxon>
        <taxon>Hexamitidae</taxon>
        <taxon>Giardiinae</taxon>
        <taxon>Giardia</taxon>
    </lineage>
</organism>
<dbReference type="EMBL" id="VDLU01000001">
    <property type="protein sequence ID" value="TNJ30623.1"/>
    <property type="molecule type" value="Genomic_DNA"/>
</dbReference>
<comment type="caution">
    <text evidence="1">The sequence shown here is derived from an EMBL/GenBank/DDBJ whole genome shotgun (WGS) entry which is preliminary data.</text>
</comment>
<name>A0A4Z1T906_GIAMU</name>
<protein>
    <submittedName>
        <fullName evidence="1">Uncharacterized protein</fullName>
    </submittedName>
</protein>
<gene>
    <name evidence="1" type="ORF">GMRT_12223</name>
</gene>
<proteinExistence type="predicted"/>
<evidence type="ECO:0000313" key="1">
    <source>
        <dbReference type="EMBL" id="TNJ30623.1"/>
    </source>
</evidence>
<dbReference type="VEuPathDB" id="GiardiaDB:GMRT_12223"/>
<dbReference type="OrthoDB" id="10249887at2759"/>
<evidence type="ECO:0000313" key="2">
    <source>
        <dbReference type="Proteomes" id="UP000315496"/>
    </source>
</evidence>
<accession>A0A4Z1T906</accession>
<reference evidence="1 2" key="1">
    <citation type="submission" date="2019-05" db="EMBL/GenBank/DDBJ databases">
        <title>The compact genome of Giardia muris reveals important steps in the evolution of intestinal protozoan parasites.</title>
        <authorList>
            <person name="Xu F."/>
            <person name="Jimenez-Gonzalez A."/>
            <person name="Einarsson E."/>
            <person name="Astvaldsson A."/>
            <person name="Peirasmaki D."/>
            <person name="Eckmann L."/>
            <person name="Andersson J.O."/>
            <person name="Svard S.G."/>
            <person name="Jerlstrom-Hultqvist J."/>
        </authorList>
    </citation>
    <scope>NUCLEOTIDE SEQUENCE [LARGE SCALE GENOMIC DNA]</scope>
    <source>
        <strain evidence="1 2">Roberts-Thomson</strain>
    </source>
</reference>
<dbReference type="Proteomes" id="UP000315496">
    <property type="component" value="Chromosome 1"/>
</dbReference>
<sequence length="168" mass="18855">MAPKKKEKPPPFVSQRPPFDYTPIRPEEYERVVTLTVKLVSWSYLNFVVRLPINTPLATIKTMILSQYKGGLTNRSLTGFNGPDVSDITGTVSGLTSYDWELLRKCTNRDIRLYKGSPLTFPPLPDDDLLTLQDVGFLGATPDEPPLEADIFYDFTSGIVLGKGKQRM</sequence>
<dbReference type="AlphaFoldDB" id="A0A4Z1T906"/>